<comment type="caution">
    <text evidence="4">The sequence shown here is derived from an EMBL/GenBank/DDBJ whole genome shotgun (WGS) entry which is preliminary data.</text>
</comment>
<accession>A0ABP6YHA3</accession>
<name>A0ABP6YHA3_9FLAO</name>
<dbReference type="Proteomes" id="UP001500954">
    <property type="component" value="Unassembled WGS sequence"/>
</dbReference>
<dbReference type="Pfam" id="PF04542">
    <property type="entry name" value="Sigma70_r2"/>
    <property type="match status" value="1"/>
</dbReference>
<protein>
    <submittedName>
        <fullName evidence="4">Sigma-70 family RNA polymerase sigma factor</fullName>
    </submittedName>
</protein>
<dbReference type="SUPFAM" id="SSF88946">
    <property type="entry name" value="Sigma2 domain of RNA polymerase sigma factors"/>
    <property type="match status" value="1"/>
</dbReference>
<reference evidence="5" key="1">
    <citation type="journal article" date="2019" name="Int. J. Syst. Evol. Microbiol.">
        <title>The Global Catalogue of Microorganisms (GCM) 10K type strain sequencing project: providing services to taxonomists for standard genome sequencing and annotation.</title>
        <authorList>
            <consortium name="The Broad Institute Genomics Platform"/>
            <consortium name="The Broad Institute Genome Sequencing Center for Infectious Disease"/>
            <person name="Wu L."/>
            <person name="Ma J."/>
        </authorList>
    </citation>
    <scope>NUCLEOTIDE SEQUENCE [LARGE SCALE GENOMIC DNA]</scope>
    <source>
        <strain evidence="5">JCM 17111</strain>
    </source>
</reference>
<dbReference type="PANTHER" id="PTHR47756:SF2">
    <property type="entry name" value="BLL6612 PROTEIN"/>
    <property type="match status" value="1"/>
</dbReference>
<dbReference type="Gene3D" id="1.10.10.10">
    <property type="entry name" value="Winged helix-like DNA-binding domain superfamily/Winged helix DNA-binding domain"/>
    <property type="match status" value="1"/>
</dbReference>
<dbReference type="InterPro" id="IPR013249">
    <property type="entry name" value="RNA_pol_sigma70_r4_t2"/>
</dbReference>
<evidence type="ECO:0000259" key="1">
    <source>
        <dbReference type="Pfam" id="PF04542"/>
    </source>
</evidence>
<dbReference type="InterPro" id="IPR046531">
    <property type="entry name" value="DUF6596"/>
</dbReference>
<dbReference type="Gene3D" id="1.10.1740.10">
    <property type="match status" value="1"/>
</dbReference>
<dbReference type="InterPro" id="IPR013324">
    <property type="entry name" value="RNA_pol_sigma_r3/r4-like"/>
</dbReference>
<dbReference type="InterPro" id="IPR036388">
    <property type="entry name" value="WH-like_DNA-bd_sf"/>
</dbReference>
<evidence type="ECO:0000313" key="5">
    <source>
        <dbReference type="Proteomes" id="UP001500954"/>
    </source>
</evidence>
<dbReference type="Pfam" id="PF08281">
    <property type="entry name" value="Sigma70_r4_2"/>
    <property type="match status" value="1"/>
</dbReference>
<dbReference type="NCBIfam" id="TIGR02937">
    <property type="entry name" value="sigma70-ECF"/>
    <property type="match status" value="1"/>
</dbReference>
<evidence type="ECO:0000313" key="4">
    <source>
        <dbReference type="EMBL" id="GAA3583012.1"/>
    </source>
</evidence>
<evidence type="ECO:0000259" key="2">
    <source>
        <dbReference type="Pfam" id="PF08281"/>
    </source>
</evidence>
<sequence>MTETNEKHSRELTEHFFRNEYGKMVSVITKYIGTENVQTAEDIVQETLLKAVDYWQHSGIPKNPQAWLYTTAKNLTLNILKRKKYQSEFNEQKIEQNSEQLEKLEISEELISDEQLKMMFVCCHPKISKKSQICLMLKILCGFSISEIANAFFTSNETVNKRLVRGRKQLRTNNVSFELPKNLNEGLPIVLKTIFLLFNEGYSPTQKNELMRYGLCLEAIRLSEILVNSETLEKKSDCYALLALMYFNASRFDSRMNATNSIIEMDKQDRKKWNQELINKGIKYLNQAIGEKQVSIYLILATISANHCIAPSFEKTDWKEILSLYDSLIELEDTPITRLNRIVALSKVKGNKKAILELENLEEKTEIDKNHLFHSTLAELYKLENETEKAKNSYKKAISLTKNKRDSNLLQKKLIEVVPI</sequence>
<dbReference type="InterPro" id="IPR014284">
    <property type="entry name" value="RNA_pol_sigma-70_dom"/>
</dbReference>
<dbReference type="PANTHER" id="PTHR47756">
    <property type="entry name" value="BLL6612 PROTEIN-RELATED"/>
    <property type="match status" value="1"/>
</dbReference>
<dbReference type="Gene3D" id="1.25.40.10">
    <property type="entry name" value="Tetratricopeptide repeat domain"/>
    <property type="match status" value="1"/>
</dbReference>
<dbReference type="InterPro" id="IPR011990">
    <property type="entry name" value="TPR-like_helical_dom_sf"/>
</dbReference>
<dbReference type="RefSeq" id="WP_345007637.1">
    <property type="nucleotide sequence ID" value="NZ_BAABCY010000094.1"/>
</dbReference>
<feature type="domain" description="DUF6596" evidence="3">
    <location>
        <begin position="187"/>
        <end position="288"/>
    </location>
</feature>
<dbReference type="Pfam" id="PF20239">
    <property type="entry name" value="DUF6596"/>
    <property type="match status" value="1"/>
</dbReference>
<dbReference type="EMBL" id="BAABCY010000094">
    <property type="protein sequence ID" value="GAA3583012.1"/>
    <property type="molecule type" value="Genomic_DNA"/>
</dbReference>
<organism evidence="4 5">
    <name type="scientific">Snuella lapsa</name>
    <dbReference type="NCBI Taxonomy" id="870481"/>
    <lineage>
        <taxon>Bacteria</taxon>
        <taxon>Pseudomonadati</taxon>
        <taxon>Bacteroidota</taxon>
        <taxon>Flavobacteriia</taxon>
        <taxon>Flavobacteriales</taxon>
        <taxon>Flavobacteriaceae</taxon>
        <taxon>Snuella</taxon>
    </lineage>
</organism>
<keyword evidence="5" id="KW-1185">Reference proteome</keyword>
<dbReference type="InterPro" id="IPR007627">
    <property type="entry name" value="RNA_pol_sigma70_r2"/>
</dbReference>
<dbReference type="SUPFAM" id="SSF88659">
    <property type="entry name" value="Sigma3 and sigma4 domains of RNA polymerase sigma factors"/>
    <property type="match status" value="1"/>
</dbReference>
<evidence type="ECO:0000259" key="3">
    <source>
        <dbReference type="Pfam" id="PF20239"/>
    </source>
</evidence>
<feature type="domain" description="RNA polymerase sigma-70 region 2" evidence="1">
    <location>
        <begin position="19"/>
        <end position="84"/>
    </location>
</feature>
<dbReference type="InterPro" id="IPR013325">
    <property type="entry name" value="RNA_pol_sigma_r2"/>
</dbReference>
<feature type="domain" description="RNA polymerase sigma factor 70 region 4 type 2" evidence="2">
    <location>
        <begin position="119"/>
        <end position="170"/>
    </location>
</feature>
<proteinExistence type="predicted"/>
<gene>
    <name evidence="4" type="ORF">GCM10022395_34120</name>
</gene>